<reference evidence="2 3" key="1">
    <citation type="submission" date="2024-06" db="EMBL/GenBank/DDBJ databases">
        <title>Genomic Encyclopedia of Type Strains, Phase IV (KMG-IV): sequencing the most valuable type-strain genomes for metagenomic binning, comparative biology and taxonomic classification.</title>
        <authorList>
            <person name="Goeker M."/>
        </authorList>
    </citation>
    <scope>NUCLEOTIDE SEQUENCE [LARGE SCALE GENOMIC DNA]</scope>
    <source>
        <strain evidence="2 3">DSM 23649</strain>
    </source>
</reference>
<feature type="non-terminal residue" evidence="2">
    <location>
        <position position="1"/>
    </location>
</feature>
<dbReference type="Proteomes" id="UP001549086">
    <property type="component" value="Unassembled WGS sequence"/>
</dbReference>
<dbReference type="RefSeq" id="WP_354190937.1">
    <property type="nucleotide sequence ID" value="NZ_JBEPLI010000064.1"/>
</dbReference>
<proteinExistence type="predicted"/>
<feature type="region of interest" description="Disordered" evidence="1">
    <location>
        <begin position="288"/>
        <end position="331"/>
    </location>
</feature>
<name>A0ABV2HJ29_9HYPH</name>
<gene>
    <name evidence="2" type="ORF">ABID23_001676</name>
</gene>
<keyword evidence="3" id="KW-1185">Reference proteome</keyword>
<feature type="compositionally biased region" description="Polar residues" evidence="1">
    <location>
        <begin position="289"/>
        <end position="305"/>
    </location>
</feature>
<accession>A0ABV2HJ29</accession>
<feature type="region of interest" description="Disordered" evidence="1">
    <location>
        <begin position="1"/>
        <end position="21"/>
    </location>
</feature>
<feature type="compositionally biased region" description="Gly residues" evidence="1">
    <location>
        <begin position="308"/>
        <end position="318"/>
    </location>
</feature>
<feature type="compositionally biased region" description="Gly residues" evidence="1">
    <location>
        <begin position="220"/>
        <end position="229"/>
    </location>
</feature>
<evidence type="ECO:0000313" key="2">
    <source>
        <dbReference type="EMBL" id="MET3590560.1"/>
    </source>
</evidence>
<feature type="non-terminal residue" evidence="2">
    <location>
        <position position="590"/>
    </location>
</feature>
<comment type="caution">
    <text evidence="2">The sequence shown here is derived from an EMBL/GenBank/DDBJ whole genome shotgun (WGS) entry which is preliminary data.</text>
</comment>
<protein>
    <submittedName>
        <fullName evidence="2">Filamentous hemagglutinin</fullName>
    </submittedName>
</protein>
<feature type="compositionally biased region" description="Polar residues" evidence="1">
    <location>
        <begin position="1"/>
        <end position="17"/>
    </location>
</feature>
<dbReference type="InterPro" id="IPR025157">
    <property type="entry name" value="Hemagglutinin_rpt"/>
</dbReference>
<feature type="compositionally biased region" description="Low complexity" evidence="1">
    <location>
        <begin position="201"/>
        <end position="219"/>
    </location>
</feature>
<evidence type="ECO:0000313" key="3">
    <source>
        <dbReference type="Proteomes" id="UP001549086"/>
    </source>
</evidence>
<dbReference type="EMBL" id="JBEPLI010000064">
    <property type="protein sequence ID" value="MET3590560.1"/>
    <property type="molecule type" value="Genomic_DNA"/>
</dbReference>
<dbReference type="Pfam" id="PF13332">
    <property type="entry name" value="Fil_haemagg_2"/>
    <property type="match status" value="1"/>
</dbReference>
<organism evidence="2 3">
    <name type="scientific">Bartonella silvatica</name>
    <dbReference type="NCBI Taxonomy" id="357760"/>
    <lineage>
        <taxon>Bacteria</taxon>
        <taxon>Pseudomonadati</taxon>
        <taxon>Pseudomonadota</taxon>
        <taxon>Alphaproteobacteria</taxon>
        <taxon>Hyphomicrobiales</taxon>
        <taxon>Bartonellaceae</taxon>
        <taxon>Bartonella</taxon>
    </lineage>
</organism>
<feature type="region of interest" description="Disordered" evidence="1">
    <location>
        <begin position="201"/>
        <end position="248"/>
    </location>
</feature>
<evidence type="ECO:0000256" key="1">
    <source>
        <dbReference type="SAM" id="MobiDB-lite"/>
    </source>
</evidence>
<sequence length="590" mass="61046">NMDAGNNITLSESYDTSNAKEKHEKSFAGVTTSVDIGVLGTVQGLKDSADRMNNKDGNNTVINGILTGMKINHLFNKGRNFINWLTGNTGEKGNITKGLSSSLGGMGGSTKDVLANMAGASGSVTVGFKTEKTEASSQVSTAVTDSIEGGRAVNMQAHKGSIHGVGADIIAGTNPIYVLDNDAQSGNITMEAGQHITFESAQNTQSTQNSSESSSMSVGTGYGTGGAGATGSAAFSQGEGSSEEVQHKNSHIIGSGTVHTTSGANTTLAGAVVSGERVEMEVGGDFAITSRSDTGQSSSKQNSVSVGFGAGQTGGGGSMSASFQKDKSSSDYHSVVEQSGIKAGDGGFNIIVKDKTTLTGGIIASTAPADKNSLTTGSISTSDINNSAHAKASSHGFSISGNDTIKNIAKNVLNHGKAKDAAEGETKSAISDGTIILTDTTGQRAMGQDAGQIIDALNRNTATAHQAVEQLDVAPLEEVVHNRLDMINDLSDEGLGYFDKIYKITNVKEHPVGEVLHDENGKVLYLTDENGKPIKGSDGKYITLYHFLKPEEEKHLQKSPNGAVYMFYNGIFNSPDDAAGNAVQLAVNKN</sequence>